<evidence type="ECO:0000313" key="3">
    <source>
        <dbReference type="EMBL" id="TPX61993.1"/>
    </source>
</evidence>
<comment type="caution">
    <text evidence="3">The sequence shown here is derived from an EMBL/GenBank/DDBJ whole genome shotgun (WGS) entry which is preliminary data.</text>
</comment>
<keyword evidence="2" id="KW-0732">Signal</keyword>
<dbReference type="Proteomes" id="UP000320333">
    <property type="component" value="Unassembled WGS sequence"/>
</dbReference>
<evidence type="ECO:0000313" key="4">
    <source>
        <dbReference type="Proteomes" id="UP000320333"/>
    </source>
</evidence>
<keyword evidence="1" id="KW-0812">Transmembrane</keyword>
<keyword evidence="1" id="KW-1133">Transmembrane helix</keyword>
<keyword evidence="1" id="KW-0472">Membrane</keyword>
<organism evidence="3 4">
    <name type="scientific">Chytriomyces confervae</name>
    <dbReference type="NCBI Taxonomy" id="246404"/>
    <lineage>
        <taxon>Eukaryota</taxon>
        <taxon>Fungi</taxon>
        <taxon>Fungi incertae sedis</taxon>
        <taxon>Chytridiomycota</taxon>
        <taxon>Chytridiomycota incertae sedis</taxon>
        <taxon>Chytridiomycetes</taxon>
        <taxon>Chytridiales</taxon>
        <taxon>Chytriomycetaceae</taxon>
        <taxon>Chytriomyces</taxon>
    </lineage>
</organism>
<keyword evidence="4" id="KW-1185">Reference proteome</keyword>
<accession>A0A507ED32</accession>
<dbReference type="STRING" id="246404.A0A507ED32"/>
<protein>
    <submittedName>
        <fullName evidence="3">Uncharacterized protein</fullName>
    </submittedName>
</protein>
<evidence type="ECO:0000256" key="1">
    <source>
        <dbReference type="SAM" id="Phobius"/>
    </source>
</evidence>
<dbReference type="OrthoDB" id="2107553at2759"/>
<dbReference type="AlphaFoldDB" id="A0A507ED32"/>
<feature type="chain" id="PRO_5021330836" evidence="2">
    <location>
        <begin position="16"/>
        <end position="297"/>
    </location>
</feature>
<proteinExistence type="predicted"/>
<sequence>MKFAALLTAAAAVSAQLVVEPTCEKVVDNMALPRPNPATRDDSFKNPKTLNLLGGDYGVDGNSSVAFNFAATDGHVDVTPGYTPGDPLGDADLHPANILANNYFYFKFVWDGQVSSNKFDVNVCQDLTPYQGLYLNVSMPAGSDVYLTLTQKNAACSARTRDSTYVKLSDFHTPNGKPQAFFIPFSLMKFEFDGVTLYDMAHAKDATFVNFNPPNVVYSFYHVGLVNTGDACTPKAAGGASTTGGSVSVSAPAKTGGATTASAAASGVATTSKSGAAAAAGVVGSAVVALVAGFLMM</sequence>
<reference evidence="3 4" key="1">
    <citation type="journal article" date="2019" name="Sci. Rep.">
        <title>Comparative genomics of chytrid fungi reveal insights into the obligate biotrophic and pathogenic lifestyle of Synchytrium endobioticum.</title>
        <authorList>
            <person name="van de Vossenberg B.T.L.H."/>
            <person name="Warris S."/>
            <person name="Nguyen H.D.T."/>
            <person name="van Gent-Pelzer M.P.E."/>
            <person name="Joly D.L."/>
            <person name="van de Geest H.C."/>
            <person name="Bonants P.J.M."/>
            <person name="Smith D.S."/>
            <person name="Levesque C.A."/>
            <person name="van der Lee T.A.J."/>
        </authorList>
    </citation>
    <scope>NUCLEOTIDE SEQUENCE [LARGE SCALE GENOMIC DNA]</scope>
    <source>
        <strain evidence="3 4">CBS 675.73</strain>
    </source>
</reference>
<feature type="signal peptide" evidence="2">
    <location>
        <begin position="1"/>
        <end position="15"/>
    </location>
</feature>
<name>A0A507ED32_9FUNG</name>
<feature type="transmembrane region" description="Helical" evidence="1">
    <location>
        <begin position="276"/>
        <end position="296"/>
    </location>
</feature>
<evidence type="ECO:0000256" key="2">
    <source>
        <dbReference type="SAM" id="SignalP"/>
    </source>
</evidence>
<gene>
    <name evidence="3" type="ORF">CcCBS67573_g08877</name>
</gene>
<dbReference type="EMBL" id="QEAP01000653">
    <property type="protein sequence ID" value="TPX61993.1"/>
    <property type="molecule type" value="Genomic_DNA"/>
</dbReference>